<proteinExistence type="predicted"/>
<name>A0A212TEE4_9MICO</name>
<dbReference type="Pfam" id="PF05901">
    <property type="entry name" value="Excalibur"/>
    <property type="match status" value="2"/>
</dbReference>
<dbReference type="AlphaFoldDB" id="A0A212TEE4"/>
<evidence type="ECO:0000313" key="4">
    <source>
        <dbReference type="EMBL" id="SNC64201.1"/>
    </source>
</evidence>
<evidence type="ECO:0000256" key="1">
    <source>
        <dbReference type="SAM" id="MobiDB-lite"/>
    </source>
</evidence>
<accession>A0A212TEE4</accession>
<sequence>MQSRFTPALAGAALVAAIGFGAPAAHADTKPVPNFENCTDAKLNGWANIPEDNPYYGNYRDADNDGFACDDNNHAGFKTPYGVISLDGQSGFPNCTVARESGYSNIPQGVPAYHPTLDRDRDGWACEDNGDDKAAAPAPKPAPIAEPAPKPQPEPAPAPEPAPQPAPAPEPEPAPQPVPIETGWAGEDSTSTALLTGGTLFAAGAALTTVGRRQKA</sequence>
<feature type="signal peptide" evidence="2">
    <location>
        <begin position="1"/>
        <end position="27"/>
    </location>
</feature>
<organism evidence="4 5">
    <name type="scientific">Kytococcus aerolatus</name>
    <dbReference type="NCBI Taxonomy" id="592308"/>
    <lineage>
        <taxon>Bacteria</taxon>
        <taxon>Bacillati</taxon>
        <taxon>Actinomycetota</taxon>
        <taxon>Actinomycetes</taxon>
        <taxon>Micrococcales</taxon>
        <taxon>Kytococcaceae</taxon>
        <taxon>Kytococcus</taxon>
    </lineage>
</organism>
<feature type="region of interest" description="Disordered" evidence="1">
    <location>
        <begin position="103"/>
        <end position="191"/>
    </location>
</feature>
<gene>
    <name evidence="4" type="ORF">SAMN05445756_1064</name>
</gene>
<keyword evidence="2" id="KW-0732">Signal</keyword>
<feature type="domain" description="Excalibur calcium-binding" evidence="3">
    <location>
        <begin position="91"/>
        <end position="127"/>
    </location>
</feature>
<feature type="domain" description="Excalibur calcium-binding" evidence="3">
    <location>
        <begin position="34"/>
        <end position="70"/>
    </location>
</feature>
<dbReference type="EMBL" id="FYEZ01000001">
    <property type="protein sequence ID" value="SNC64201.1"/>
    <property type="molecule type" value="Genomic_DNA"/>
</dbReference>
<dbReference type="InterPro" id="IPR008613">
    <property type="entry name" value="Excalibur_Ca-bd_domain"/>
</dbReference>
<feature type="chain" id="PRO_5012555660" evidence="2">
    <location>
        <begin position="28"/>
        <end position="216"/>
    </location>
</feature>
<protein>
    <submittedName>
        <fullName evidence="4">Excalibur calcium-binding domain-containing protein</fullName>
    </submittedName>
</protein>
<evidence type="ECO:0000259" key="3">
    <source>
        <dbReference type="SMART" id="SM00894"/>
    </source>
</evidence>
<reference evidence="4 5" key="1">
    <citation type="submission" date="2017-06" db="EMBL/GenBank/DDBJ databases">
        <authorList>
            <person name="Kim H.J."/>
            <person name="Triplett B.A."/>
        </authorList>
    </citation>
    <scope>NUCLEOTIDE SEQUENCE [LARGE SCALE GENOMIC DNA]</scope>
    <source>
        <strain evidence="4 5">DSM 22179</strain>
    </source>
</reference>
<feature type="compositionally biased region" description="Pro residues" evidence="1">
    <location>
        <begin position="138"/>
        <end position="178"/>
    </location>
</feature>
<dbReference type="RefSeq" id="WP_088817964.1">
    <property type="nucleotide sequence ID" value="NZ_FYEZ01000001.1"/>
</dbReference>
<evidence type="ECO:0000256" key="2">
    <source>
        <dbReference type="SAM" id="SignalP"/>
    </source>
</evidence>
<evidence type="ECO:0000313" key="5">
    <source>
        <dbReference type="Proteomes" id="UP000198122"/>
    </source>
</evidence>
<dbReference type="Proteomes" id="UP000198122">
    <property type="component" value="Unassembled WGS sequence"/>
</dbReference>
<keyword evidence="5" id="KW-1185">Reference proteome</keyword>
<dbReference type="SMART" id="SM00894">
    <property type="entry name" value="Excalibur"/>
    <property type="match status" value="2"/>
</dbReference>